<reference evidence="2" key="1">
    <citation type="submission" date="2023-01" db="EMBL/GenBank/DDBJ databases">
        <authorList>
            <person name="Van Ghelder C."/>
            <person name="Rancurel C."/>
        </authorList>
    </citation>
    <scope>NUCLEOTIDE SEQUENCE</scope>
    <source>
        <strain evidence="2">CNCM I-4278</strain>
    </source>
</reference>
<name>A0A9W4UTE5_9PLEO</name>
<feature type="compositionally biased region" description="Low complexity" evidence="1">
    <location>
        <begin position="274"/>
        <end position="283"/>
    </location>
</feature>
<keyword evidence="3" id="KW-1185">Reference proteome</keyword>
<dbReference type="AlphaFoldDB" id="A0A9W4UTE5"/>
<feature type="region of interest" description="Disordered" evidence="1">
    <location>
        <begin position="161"/>
        <end position="210"/>
    </location>
</feature>
<dbReference type="Proteomes" id="UP001152607">
    <property type="component" value="Unassembled WGS sequence"/>
</dbReference>
<feature type="compositionally biased region" description="Basic and acidic residues" evidence="1">
    <location>
        <begin position="191"/>
        <end position="200"/>
    </location>
</feature>
<gene>
    <name evidence="2" type="ORF">PDIGIT_LOCUS14925</name>
</gene>
<organism evidence="2 3">
    <name type="scientific">Periconia digitata</name>
    <dbReference type="NCBI Taxonomy" id="1303443"/>
    <lineage>
        <taxon>Eukaryota</taxon>
        <taxon>Fungi</taxon>
        <taxon>Dikarya</taxon>
        <taxon>Ascomycota</taxon>
        <taxon>Pezizomycotina</taxon>
        <taxon>Dothideomycetes</taxon>
        <taxon>Pleosporomycetidae</taxon>
        <taxon>Pleosporales</taxon>
        <taxon>Massarineae</taxon>
        <taxon>Periconiaceae</taxon>
        <taxon>Periconia</taxon>
    </lineage>
</organism>
<feature type="compositionally biased region" description="Polar residues" evidence="1">
    <location>
        <begin position="261"/>
        <end position="273"/>
    </location>
</feature>
<comment type="caution">
    <text evidence="2">The sequence shown here is derived from an EMBL/GenBank/DDBJ whole genome shotgun (WGS) entry which is preliminary data.</text>
</comment>
<sequence>MMRGLYTGAILGAQLVSGRLIVDTDMTVTKFAHRMEPVRTPVFIAPEMKVNVSSSETTAEATSHVNMVFTTITDYTTVVPTSKPSVNATSEESDVTSFVRVTVTMKPSVGNSSVLATSNKTAVATSAPFTLPFIPGTVTQLGPTPQPTISEPVEVSALAKDGHENEEVTESGKQFEAPASTKDVNPTAKTELQEHEDNRHGSRPCSSSQDAVIITSTEFSTTTIFESTVSLTSTPSRATRSALPSLSSSPSSEPTSTTSPQRSAPMTTQSALLSPSTPSTPSSNHANLVNTVISADPRCPYPYPGVYCGPDKTTMMTETTKVEPTYTTIAERKKPEKTESACPFLYPGQKGCWVNGEFIMN</sequence>
<evidence type="ECO:0000256" key="1">
    <source>
        <dbReference type="SAM" id="MobiDB-lite"/>
    </source>
</evidence>
<proteinExistence type="predicted"/>
<feature type="compositionally biased region" description="Low complexity" evidence="1">
    <location>
        <begin position="227"/>
        <end position="260"/>
    </location>
</feature>
<evidence type="ECO:0000313" key="2">
    <source>
        <dbReference type="EMBL" id="CAI6341725.1"/>
    </source>
</evidence>
<protein>
    <submittedName>
        <fullName evidence="2">Uncharacterized protein</fullName>
    </submittedName>
</protein>
<accession>A0A9W4UTE5</accession>
<feature type="region of interest" description="Disordered" evidence="1">
    <location>
        <begin position="227"/>
        <end position="285"/>
    </location>
</feature>
<dbReference type="EMBL" id="CAOQHR010000012">
    <property type="protein sequence ID" value="CAI6341725.1"/>
    <property type="molecule type" value="Genomic_DNA"/>
</dbReference>
<evidence type="ECO:0000313" key="3">
    <source>
        <dbReference type="Proteomes" id="UP001152607"/>
    </source>
</evidence>